<dbReference type="InterPro" id="IPR000725">
    <property type="entry name" value="Olfact_rcpt"/>
</dbReference>
<dbReference type="GO" id="GO:0004984">
    <property type="term" value="F:olfactory receptor activity"/>
    <property type="evidence" value="ECO:0007669"/>
    <property type="project" value="InterPro"/>
</dbReference>
<evidence type="ECO:0000256" key="9">
    <source>
        <dbReference type="ARBA" id="ARBA00023157"/>
    </source>
</evidence>
<dbReference type="FunFam" id="1.20.1070.10:FF:000024">
    <property type="entry name" value="Olfactory receptor"/>
    <property type="match status" value="1"/>
</dbReference>
<keyword evidence="5 14" id="KW-0552">Olfaction</keyword>
<evidence type="ECO:0000256" key="5">
    <source>
        <dbReference type="ARBA" id="ARBA00022725"/>
    </source>
</evidence>
<dbReference type="GeneTree" id="ENSGT00950000183048"/>
<dbReference type="PANTHER" id="PTHR26451:SF885">
    <property type="entry name" value="OLFACTORY RECEPTOR"/>
    <property type="match status" value="1"/>
</dbReference>
<evidence type="ECO:0000313" key="17">
    <source>
        <dbReference type="Proteomes" id="UP000472265"/>
    </source>
</evidence>
<dbReference type="InterPro" id="IPR017452">
    <property type="entry name" value="GPCR_Rhodpsn_7TM"/>
</dbReference>
<evidence type="ECO:0000256" key="3">
    <source>
        <dbReference type="ARBA" id="ARBA00022606"/>
    </source>
</evidence>
<evidence type="ECO:0000313" key="16">
    <source>
        <dbReference type="Ensembl" id="ENSSAUP00010033179.1"/>
    </source>
</evidence>
<dbReference type="InParanoid" id="A0A671W3J3"/>
<keyword evidence="9" id="KW-1015">Disulfide bond</keyword>
<evidence type="ECO:0000256" key="11">
    <source>
        <dbReference type="ARBA" id="ARBA00023180"/>
    </source>
</evidence>
<evidence type="ECO:0000256" key="4">
    <source>
        <dbReference type="ARBA" id="ARBA00022692"/>
    </source>
</evidence>
<reference evidence="16" key="3">
    <citation type="submission" date="2025-09" db="UniProtKB">
        <authorList>
            <consortium name="Ensembl"/>
        </authorList>
    </citation>
    <scope>IDENTIFICATION</scope>
</reference>
<dbReference type="OMA" id="WLYPMLA"/>
<protein>
    <recommendedName>
        <fullName evidence="14">Olfactory receptor</fullName>
    </recommendedName>
</protein>
<evidence type="ECO:0000256" key="1">
    <source>
        <dbReference type="ARBA" id="ARBA00004651"/>
    </source>
</evidence>
<keyword evidence="3 14" id="KW-0716">Sensory transduction</keyword>
<keyword evidence="7 13" id="KW-0297">G-protein coupled receptor</keyword>
<evidence type="ECO:0000256" key="13">
    <source>
        <dbReference type="RuleBase" id="RU000688"/>
    </source>
</evidence>
<dbReference type="PANTHER" id="PTHR26451">
    <property type="entry name" value="G_PROTEIN_RECEP_F1_2 DOMAIN-CONTAINING PROTEIN"/>
    <property type="match status" value="1"/>
</dbReference>
<evidence type="ECO:0000259" key="15">
    <source>
        <dbReference type="PROSITE" id="PS50262"/>
    </source>
</evidence>
<reference evidence="16" key="2">
    <citation type="submission" date="2025-08" db="UniProtKB">
        <authorList>
            <consortium name="Ensembl"/>
        </authorList>
    </citation>
    <scope>IDENTIFICATION</scope>
</reference>
<dbReference type="Pfam" id="PF13853">
    <property type="entry name" value="7tm_4"/>
    <property type="match status" value="1"/>
</dbReference>
<feature type="transmembrane region" description="Helical" evidence="14">
    <location>
        <begin position="113"/>
        <end position="135"/>
    </location>
</feature>
<organism evidence="16 17">
    <name type="scientific">Sparus aurata</name>
    <name type="common">Gilthead sea bream</name>
    <dbReference type="NCBI Taxonomy" id="8175"/>
    <lineage>
        <taxon>Eukaryota</taxon>
        <taxon>Metazoa</taxon>
        <taxon>Chordata</taxon>
        <taxon>Craniata</taxon>
        <taxon>Vertebrata</taxon>
        <taxon>Euteleostomi</taxon>
        <taxon>Actinopterygii</taxon>
        <taxon>Neopterygii</taxon>
        <taxon>Teleostei</taxon>
        <taxon>Neoteleostei</taxon>
        <taxon>Acanthomorphata</taxon>
        <taxon>Eupercaria</taxon>
        <taxon>Spariformes</taxon>
        <taxon>Sparidae</taxon>
        <taxon>Sparus</taxon>
    </lineage>
</organism>
<dbReference type="PRINTS" id="PR00245">
    <property type="entry name" value="OLFACTORYR"/>
</dbReference>
<dbReference type="PROSITE" id="PS50262">
    <property type="entry name" value="G_PROTEIN_RECEP_F1_2"/>
    <property type="match status" value="1"/>
</dbReference>
<keyword evidence="2 14" id="KW-1003">Cell membrane</keyword>
<keyword evidence="17" id="KW-1185">Reference proteome</keyword>
<dbReference type="GO" id="GO:0005886">
    <property type="term" value="C:plasma membrane"/>
    <property type="evidence" value="ECO:0007669"/>
    <property type="project" value="UniProtKB-SubCell"/>
</dbReference>
<reference evidence="16" key="1">
    <citation type="submission" date="2021-04" db="EMBL/GenBank/DDBJ databases">
        <authorList>
            <consortium name="Wellcome Sanger Institute Data Sharing"/>
        </authorList>
    </citation>
    <scope>NUCLEOTIDE SEQUENCE [LARGE SCALE GENOMIC DNA]</scope>
</reference>
<evidence type="ECO:0000256" key="6">
    <source>
        <dbReference type="ARBA" id="ARBA00022989"/>
    </source>
</evidence>
<feature type="domain" description="G-protein coupled receptors family 1 profile" evidence="15">
    <location>
        <begin position="94"/>
        <end position="343"/>
    </location>
</feature>
<proteinExistence type="inferred from homology"/>
<dbReference type="Proteomes" id="UP000472265">
    <property type="component" value="Chromosome 13"/>
</dbReference>
<keyword evidence="8 14" id="KW-0472">Membrane</keyword>
<evidence type="ECO:0000256" key="10">
    <source>
        <dbReference type="ARBA" id="ARBA00023170"/>
    </source>
</evidence>
<evidence type="ECO:0000256" key="12">
    <source>
        <dbReference type="ARBA" id="ARBA00023224"/>
    </source>
</evidence>
<dbReference type="SUPFAM" id="SSF81321">
    <property type="entry name" value="Family A G protein-coupled receptor-like"/>
    <property type="match status" value="1"/>
</dbReference>
<evidence type="ECO:0000256" key="8">
    <source>
        <dbReference type="ARBA" id="ARBA00023136"/>
    </source>
</evidence>
<feature type="transmembrane region" description="Helical" evidence="14">
    <location>
        <begin position="155"/>
        <end position="173"/>
    </location>
</feature>
<sequence length="378" mass="43112">MNNDKIEISLTQSLSPDHTILFTLSPDTLRPFCQKRLYNVVKVVKGVYFNPNPEPNQIWMLTFTMTLSVYYGMEDLKAMYFCIFLIIYIAIVAENVALIRVVYCEKTLHEPMYLLVCNLAVNGLYGSTALLPALLSNILSHSHEISLPLCQTQIYAIHTYAITEFTILAVMSYDRYVAVCYPLHYYTIMSQRLLKLIVFTWLYPLLAFLIVLIFTVRLQICGRTIDQVYCLNYLLVKLACSDSSVASLVGLLSVPLYTVPQIIMIFYSYAHILRICILSVTKSKFKALRTCTPHLLAIINYSIGCFFEIAQSRFNLSHLPYQSKLFLSLYFLIFPPLLNPAIYGLSIHLIRAQLLKLFSRKSRQVMNTGAKGAVVAAH</sequence>
<keyword evidence="12 13" id="KW-0807">Transducer</keyword>
<dbReference type="Gene3D" id="1.20.1070.10">
    <property type="entry name" value="Rhodopsin 7-helix transmembrane proteins"/>
    <property type="match status" value="1"/>
</dbReference>
<dbReference type="Ensembl" id="ENSSAUT00010034960.1">
    <property type="protein sequence ID" value="ENSSAUP00010033179.1"/>
    <property type="gene ID" value="ENSSAUG00010014085.1"/>
</dbReference>
<comment type="similarity">
    <text evidence="13">Belongs to the G-protein coupled receptor 1 family.</text>
</comment>
<keyword evidence="4 13" id="KW-0812">Transmembrane</keyword>
<dbReference type="AlphaFoldDB" id="A0A671W3J3"/>
<feature type="transmembrane region" description="Helical" evidence="14">
    <location>
        <begin position="193"/>
        <end position="216"/>
    </location>
</feature>
<dbReference type="GO" id="GO:0005549">
    <property type="term" value="F:odorant binding"/>
    <property type="evidence" value="ECO:0007669"/>
    <property type="project" value="TreeGrafter"/>
</dbReference>
<feature type="transmembrane region" description="Helical" evidence="14">
    <location>
        <begin position="292"/>
        <end position="309"/>
    </location>
</feature>
<keyword evidence="11" id="KW-0325">Glycoprotein</keyword>
<evidence type="ECO:0000256" key="2">
    <source>
        <dbReference type="ARBA" id="ARBA00022475"/>
    </source>
</evidence>
<evidence type="ECO:0000256" key="7">
    <source>
        <dbReference type="ARBA" id="ARBA00023040"/>
    </source>
</evidence>
<feature type="transmembrane region" description="Helical" evidence="14">
    <location>
        <begin position="329"/>
        <end position="350"/>
    </location>
</feature>
<dbReference type="InterPro" id="IPR000276">
    <property type="entry name" value="GPCR_Rhodpsn"/>
</dbReference>
<dbReference type="PRINTS" id="PR00237">
    <property type="entry name" value="GPCRRHODOPSN"/>
</dbReference>
<dbReference type="InterPro" id="IPR052921">
    <property type="entry name" value="GPCR1_Superfamily_Member"/>
</dbReference>
<keyword evidence="10 13" id="KW-0675">Receptor</keyword>
<feature type="transmembrane region" description="Helical" evidence="14">
    <location>
        <begin position="80"/>
        <end position="101"/>
    </location>
</feature>
<accession>A0A671W3J3</accession>
<dbReference type="PROSITE" id="PS00237">
    <property type="entry name" value="G_PROTEIN_RECEP_F1_1"/>
    <property type="match status" value="1"/>
</dbReference>
<keyword evidence="6 14" id="KW-1133">Transmembrane helix</keyword>
<comment type="subcellular location">
    <subcellularLocation>
        <location evidence="1 14">Cell membrane</location>
        <topology evidence="1 14">Multi-pass membrane protein</topology>
    </subcellularLocation>
</comment>
<feature type="transmembrane region" description="Helical" evidence="14">
    <location>
        <begin position="258"/>
        <end position="280"/>
    </location>
</feature>
<name>A0A671W3J3_SPAAU</name>
<dbReference type="GO" id="GO:0004930">
    <property type="term" value="F:G protein-coupled receptor activity"/>
    <property type="evidence" value="ECO:0007669"/>
    <property type="project" value="UniProtKB-KW"/>
</dbReference>
<evidence type="ECO:0000256" key="14">
    <source>
        <dbReference type="RuleBase" id="RU363047"/>
    </source>
</evidence>